<organism evidence="3 4">
    <name type="scientific">Capsulimonas corticalis</name>
    <dbReference type="NCBI Taxonomy" id="2219043"/>
    <lineage>
        <taxon>Bacteria</taxon>
        <taxon>Bacillati</taxon>
        <taxon>Armatimonadota</taxon>
        <taxon>Armatimonadia</taxon>
        <taxon>Capsulimonadales</taxon>
        <taxon>Capsulimonadaceae</taxon>
        <taxon>Capsulimonas</taxon>
    </lineage>
</organism>
<sequence length="342" mass="39397">MMQHPQTEPAKRAAAIDWYRTPVDPAALKKLYARSDAQGCAQTLGYLAVLVVTGSTAFYSAAHWPWWATLMAVFLHGTCFAFQINAVHELGHGTVFRSKRLNIFFTHLYAFLGWINHRMFETSHVRHHRSTLHPPDDLEVVAPIKITLKDFLRSAIVNIDALLHVLRFTVRIARGRFEGEWELTLFPESRPEKRRWASEWAWILLAGHAALICVALCLKLWMIPILVTFAPFYGGWLFFLCNNTQHVGLRDNTSDFRACCRTFLPNPIVRFLYWRMNYHTEHHMYVGVPCYHLGKLHALIEHDLPPSPMGIAATWREIGAILRQQAENPSYEHPIPLPASRR</sequence>
<dbReference type="RefSeq" id="WP_119321450.1">
    <property type="nucleotide sequence ID" value="NZ_AP025739.1"/>
</dbReference>
<evidence type="ECO:0000259" key="2">
    <source>
        <dbReference type="Pfam" id="PF00487"/>
    </source>
</evidence>
<feature type="transmembrane region" description="Helical" evidence="1">
    <location>
        <begin position="39"/>
        <end position="60"/>
    </location>
</feature>
<dbReference type="InterPro" id="IPR005804">
    <property type="entry name" value="FA_desaturase_dom"/>
</dbReference>
<keyword evidence="1" id="KW-0472">Membrane</keyword>
<dbReference type="Pfam" id="PF00487">
    <property type="entry name" value="FA_desaturase"/>
    <property type="match status" value="1"/>
</dbReference>
<feature type="transmembrane region" description="Helical" evidence="1">
    <location>
        <begin position="200"/>
        <end position="222"/>
    </location>
</feature>
<keyword evidence="4" id="KW-1185">Reference proteome</keyword>
<dbReference type="Proteomes" id="UP000287394">
    <property type="component" value="Chromosome"/>
</dbReference>
<dbReference type="PANTHER" id="PTHR19353:SF19">
    <property type="entry name" value="DELTA(5) FATTY ACID DESATURASE C-RELATED"/>
    <property type="match status" value="1"/>
</dbReference>
<gene>
    <name evidence="3" type="ORF">CCAX7_25520</name>
</gene>
<accession>A0A9N7QB71</accession>
<dbReference type="InterPro" id="IPR012171">
    <property type="entry name" value="Fatty_acid_desaturase"/>
</dbReference>
<keyword evidence="1" id="KW-0812">Transmembrane</keyword>
<feature type="domain" description="Fatty acid desaturase" evidence="2">
    <location>
        <begin position="66"/>
        <end position="311"/>
    </location>
</feature>
<reference evidence="3 4" key="1">
    <citation type="journal article" date="2019" name="Int. J. Syst. Evol. Microbiol.">
        <title>Capsulimonas corticalis gen. nov., sp. nov., an aerobic capsulated bacterium, of a novel bacterial order, Capsulimonadales ord. nov., of the class Armatimonadia of the phylum Armatimonadetes.</title>
        <authorList>
            <person name="Li J."/>
            <person name="Kudo C."/>
            <person name="Tonouchi A."/>
        </authorList>
    </citation>
    <scope>NUCLEOTIDE SEQUENCE [LARGE SCALE GENOMIC DNA]</scope>
    <source>
        <strain evidence="3 4">AX-7</strain>
    </source>
</reference>
<dbReference type="KEGG" id="ccot:CCAX7_25520"/>
<evidence type="ECO:0000313" key="3">
    <source>
        <dbReference type="EMBL" id="BDI30501.1"/>
    </source>
</evidence>
<dbReference type="GO" id="GO:0016717">
    <property type="term" value="F:oxidoreductase activity, acting on paired donors, with oxidation of a pair of donors resulting in the reduction of molecular oxygen to two molecules of water"/>
    <property type="evidence" value="ECO:0007669"/>
    <property type="project" value="TreeGrafter"/>
</dbReference>
<dbReference type="OrthoDB" id="9800167at2"/>
<dbReference type="PANTHER" id="PTHR19353">
    <property type="entry name" value="FATTY ACID DESATURASE 2"/>
    <property type="match status" value="1"/>
</dbReference>
<name>A0A9N7QB71_9BACT</name>
<dbReference type="GO" id="GO:0016020">
    <property type="term" value="C:membrane"/>
    <property type="evidence" value="ECO:0007669"/>
    <property type="project" value="TreeGrafter"/>
</dbReference>
<dbReference type="AlphaFoldDB" id="A0A9N7QB71"/>
<evidence type="ECO:0000256" key="1">
    <source>
        <dbReference type="SAM" id="Phobius"/>
    </source>
</evidence>
<evidence type="ECO:0000313" key="4">
    <source>
        <dbReference type="Proteomes" id="UP000287394"/>
    </source>
</evidence>
<keyword evidence="1" id="KW-1133">Transmembrane helix</keyword>
<dbReference type="GO" id="GO:0008610">
    <property type="term" value="P:lipid biosynthetic process"/>
    <property type="evidence" value="ECO:0007669"/>
    <property type="project" value="UniProtKB-ARBA"/>
</dbReference>
<dbReference type="EMBL" id="AP025739">
    <property type="protein sequence ID" value="BDI30501.1"/>
    <property type="molecule type" value="Genomic_DNA"/>
</dbReference>
<proteinExistence type="predicted"/>
<protein>
    <submittedName>
        <fullName evidence="3">Fatty acid desaturase</fullName>
    </submittedName>
</protein>